<evidence type="ECO:0000259" key="2">
    <source>
        <dbReference type="Pfam" id="PF13309"/>
    </source>
</evidence>
<dbReference type="Pfam" id="PF08348">
    <property type="entry name" value="PAS_6"/>
    <property type="match status" value="1"/>
</dbReference>
<dbReference type="PANTHER" id="PTHR35568">
    <property type="entry name" value="TRANSCRIPTIONAL REGULATOR DAUR"/>
    <property type="match status" value="1"/>
</dbReference>
<dbReference type="InterPro" id="IPR013559">
    <property type="entry name" value="YheO"/>
</dbReference>
<feature type="domain" description="Transcriptional regulator DauR-like HTH" evidence="2">
    <location>
        <begin position="146"/>
        <end position="206"/>
    </location>
</feature>
<evidence type="ECO:0000313" key="3">
    <source>
        <dbReference type="EMBL" id="SUX10596.1"/>
    </source>
</evidence>
<proteinExistence type="predicted"/>
<feature type="domain" description="YheO-like" evidence="1">
    <location>
        <begin position="8"/>
        <end position="117"/>
    </location>
</feature>
<dbReference type="InterPro" id="IPR039446">
    <property type="entry name" value="DauR-like"/>
</dbReference>
<dbReference type="PANTHER" id="PTHR35568:SF1">
    <property type="entry name" value="TRANSCRIPTIONAL REGULATOR DAUR"/>
    <property type="match status" value="1"/>
</dbReference>
<dbReference type="EMBL" id="UFVD01000001">
    <property type="protein sequence ID" value="SUX10596.1"/>
    <property type="molecule type" value="Genomic_DNA"/>
</dbReference>
<dbReference type="OrthoDB" id="9796595at2"/>
<keyword evidence="4" id="KW-1185">Reference proteome</keyword>
<dbReference type="Proteomes" id="UP000254920">
    <property type="component" value="Unassembled WGS sequence"/>
</dbReference>
<dbReference type="RefSeq" id="WP_089188573.1">
    <property type="nucleotide sequence ID" value="NZ_UFVD01000001.1"/>
</dbReference>
<reference evidence="3 4" key="1">
    <citation type="submission" date="2018-06" db="EMBL/GenBank/DDBJ databases">
        <authorList>
            <consortium name="Pathogen Informatics"/>
            <person name="Doyle S."/>
        </authorList>
    </citation>
    <scope>NUCLEOTIDE SEQUENCE [LARGE SCALE GENOMIC DNA]</scope>
    <source>
        <strain evidence="3 4">NCTC12475</strain>
    </source>
</reference>
<dbReference type="Pfam" id="PF13309">
    <property type="entry name" value="HTH_22"/>
    <property type="match status" value="1"/>
</dbReference>
<dbReference type="STRING" id="32024.GCA_000788295_01212"/>
<sequence>MTEELRDQYKIIVKFLAEALGSNYEVILHDINKPGANIAAISNSHISGRSTNSPITGFALELMQSKKYLETDYITNYKAKSKLNQNITGSTLFIKNGENLVGMLCINHDTSKFETLSNEILKLGNLDPKESKVIIEEAVEQLNESLEEIIENILNISPQDTHKLKPKQRIACIIKLYEKGIFNVKNSIPKVAKYMEISESSIYRYLQNIQKNS</sequence>
<gene>
    <name evidence="3" type="ORF">NCTC12475_00793</name>
</gene>
<evidence type="ECO:0000259" key="1">
    <source>
        <dbReference type="Pfam" id="PF08348"/>
    </source>
</evidence>
<evidence type="ECO:0000313" key="4">
    <source>
        <dbReference type="Proteomes" id="UP000254920"/>
    </source>
</evidence>
<organism evidence="3 4">
    <name type="scientific">Campylobacter sputorum subsp. sputorum</name>
    <dbReference type="NCBI Taxonomy" id="32024"/>
    <lineage>
        <taxon>Bacteria</taxon>
        <taxon>Pseudomonadati</taxon>
        <taxon>Campylobacterota</taxon>
        <taxon>Epsilonproteobacteria</taxon>
        <taxon>Campylobacterales</taxon>
        <taxon>Campylobacteraceae</taxon>
        <taxon>Campylobacter</taxon>
    </lineage>
</organism>
<name>A0A381DIV0_9BACT</name>
<accession>A0A381DIV0</accession>
<protein>
    <submittedName>
        <fullName evidence="3">DNA repair protein RecN</fullName>
    </submittedName>
</protein>
<dbReference type="InterPro" id="IPR039445">
    <property type="entry name" value="DauR-like_HTH"/>
</dbReference>
<dbReference type="AlphaFoldDB" id="A0A381DIV0"/>